<protein>
    <submittedName>
        <fullName evidence="1">Uncharacterized protein</fullName>
    </submittedName>
</protein>
<evidence type="ECO:0000313" key="1">
    <source>
        <dbReference type="EMBL" id="KAI3733842.1"/>
    </source>
</evidence>
<reference evidence="1 2" key="2">
    <citation type="journal article" date="2022" name="Mol. Ecol. Resour.">
        <title>The genomes of chicory, endive, great burdock and yacon provide insights into Asteraceae paleo-polyploidization history and plant inulin production.</title>
        <authorList>
            <person name="Fan W."/>
            <person name="Wang S."/>
            <person name="Wang H."/>
            <person name="Wang A."/>
            <person name="Jiang F."/>
            <person name="Liu H."/>
            <person name="Zhao H."/>
            <person name="Xu D."/>
            <person name="Zhang Y."/>
        </authorList>
    </citation>
    <scope>NUCLEOTIDE SEQUENCE [LARGE SCALE GENOMIC DNA]</scope>
    <source>
        <strain evidence="2">cv. Niubang</strain>
    </source>
</reference>
<comment type="caution">
    <text evidence="1">The sequence shown here is derived from an EMBL/GenBank/DDBJ whole genome shotgun (WGS) entry which is preliminary data.</text>
</comment>
<sequence length="146" mass="16528">MEMHCVYAGISGEEGLLGWRRKKWTGTGVGDGDGDPFEHLGFQRVDKLQNRDSLSKMHRPSCNKKRKNRRCMKVGVDQKSHGSDTAAPADVMVPEAGFGLEPTTRFTLGEFQKYANDFKTQYFRRNEMTTDACGTYYLANICFTID</sequence>
<reference evidence="2" key="1">
    <citation type="journal article" date="2022" name="Mol. Ecol. Resour.">
        <title>The genomes of chicory, endive, great burdock and yacon provide insights into Asteraceae palaeo-polyploidization history and plant inulin production.</title>
        <authorList>
            <person name="Fan W."/>
            <person name="Wang S."/>
            <person name="Wang H."/>
            <person name="Wang A."/>
            <person name="Jiang F."/>
            <person name="Liu H."/>
            <person name="Zhao H."/>
            <person name="Xu D."/>
            <person name="Zhang Y."/>
        </authorList>
    </citation>
    <scope>NUCLEOTIDE SEQUENCE [LARGE SCALE GENOMIC DNA]</scope>
    <source>
        <strain evidence="2">cv. Niubang</strain>
    </source>
</reference>
<dbReference type="EMBL" id="CM042050">
    <property type="protein sequence ID" value="KAI3733842.1"/>
    <property type="molecule type" value="Genomic_DNA"/>
</dbReference>
<keyword evidence="2" id="KW-1185">Reference proteome</keyword>
<organism evidence="1 2">
    <name type="scientific">Arctium lappa</name>
    <name type="common">Greater burdock</name>
    <name type="synonym">Lappa major</name>
    <dbReference type="NCBI Taxonomy" id="4217"/>
    <lineage>
        <taxon>Eukaryota</taxon>
        <taxon>Viridiplantae</taxon>
        <taxon>Streptophyta</taxon>
        <taxon>Embryophyta</taxon>
        <taxon>Tracheophyta</taxon>
        <taxon>Spermatophyta</taxon>
        <taxon>Magnoliopsida</taxon>
        <taxon>eudicotyledons</taxon>
        <taxon>Gunneridae</taxon>
        <taxon>Pentapetalae</taxon>
        <taxon>asterids</taxon>
        <taxon>campanulids</taxon>
        <taxon>Asterales</taxon>
        <taxon>Asteraceae</taxon>
        <taxon>Carduoideae</taxon>
        <taxon>Cardueae</taxon>
        <taxon>Arctiinae</taxon>
        <taxon>Arctium</taxon>
    </lineage>
</organism>
<evidence type="ECO:0000313" key="2">
    <source>
        <dbReference type="Proteomes" id="UP001055879"/>
    </source>
</evidence>
<proteinExistence type="predicted"/>
<accession>A0ACB9CI73</accession>
<dbReference type="Proteomes" id="UP001055879">
    <property type="component" value="Linkage Group LG04"/>
</dbReference>
<gene>
    <name evidence="1" type="ORF">L6452_13299</name>
</gene>
<name>A0ACB9CI73_ARCLA</name>